<dbReference type="GO" id="GO:0030677">
    <property type="term" value="C:ribonuclease P complex"/>
    <property type="evidence" value="ECO:0007669"/>
    <property type="project" value="InterPro"/>
</dbReference>
<dbReference type="AlphaFoldDB" id="A0A5J4Z1Q6"/>
<evidence type="ECO:0000313" key="5">
    <source>
        <dbReference type="Proteomes" id="UP000324585"/>
    </source>
</evidence>
<evidence type="ECO:0000256" key="2">
    <source>
        <dbReference type="ARBA" id="ARBA00006181"/>
    </source>
</evidence>
<dbReference type="OMA" id="NICFRAS"/>
<feature type="region of interest" description="Disordered" evidence="3">
    <location>
        <begin position="228"/>
        <end position="256"/>
    </location>
</feature>
<dbReference type="Proteomes" id="UP000324585">
    <property type="component" value="Unassembled WGS sequence"/>
</dbReference>
<dbReference type="GO" id="GO:0001682">
    <property type="term" value="P:tRNA 5'-leader removal"/>
    <property type="evidence" value="ECO:0007669"/>
    <property type="project" value="InterPro"/>
</dbReference>
<feature type="compositionally biased region" description="Polar residues" evidence="3">
    <location>
        <begin position="1"/>
        <end position="11"/>
    </location>
</feature>
<dbReference type="GO" id="GO:0005634">
    <property type="term" value="C:nucleus"/>
    <property type="evidence" value="ECO:0007669"/>
    <property type="project" value="UniProtKB-SubCell"/>
</dbReference>
<comment type="caution">
    <text evidence="4">The sequence shown here is derived from an EMBL/GenBank/DDBJ whole genome shotgun (WGS) entry which is preliminary data.</text>
</comment>
<dbReference type="GO" id="GO:0000172">
    <property type="term" value="C:ribonuclease MRP complex"/>
    <property type="evidence" value="ECO:0007669"/>
    <property type="project" value="InterPro"/>
</dbReference>
<protein>
    <submittedName>
        <fullName evidence="4">Ribonuclease P protein subunit p29</fullName>
    </submittedName>
</protein>
<dbReference type="Gene3D" id="2.30.30.210">
    <property type="entry name" value="Ribonuclease P/MRP, subunit p29"/>
    <property type="match status" value="1"/>
</dbReference>
<dbReference type="PANTHER" id="PTHR13348">
    <property type="entry name" value="RIBONUCLEASE P SUBUNIT P29"/>
    <property type="match status" value="1"/>
</dbReference>
<sequence length="290" mass="31510">MSSRQEPQTAAASMYAPLPRNVQPRGFGQETAVADLSEFVASMLTGRLSAASVIQSKLADKVLVLDMKRQSAPTEARRRGPQTLNVLRVPKAGKRALARLRAKQRHSVPPEERKYSIFQALEPLWNEYAASQVRASVGSSPMKSQVTRHLLEQLGDRVCRMDMHGAVIRVTKSKNAALVGIEGIVALETARTWAVVSKENIWRVVPKVSVVIQVRIPIPADMVVGSTDGSVGASSHADRLEQRDPAGTDNPAPGDSAHVVVSVNGGAFIMRSIERSAKKWKRRPAGIMCP</sequence>
<dbReference type="EMBL" id="VRMN01000002">
    <property type="protein sequence ID" value="KAA8496607.1"/>
    <property type="molecule type" value="Genomic_DNA"/>
</dbReference>
<dbReference type="InterPro" id="IPR002730">
    <property type="entry name" value="Rpp29/RNP1"/>
</dbReference>
<keyword evidence="5" id="KW-1185">Reference proteome</keyword>
<dbReference type="PANTHER" id="PTHR13348:SF0">
    <property type="entry name" value="RIBONUCLEASE P PROTEIN SUBUNIT P29"/>
    <property type="match status" value="1"/>
</dbReference>
<evidence type="ECO:0000256" key="3">
    <source>
        <dbReference type="SAM" id="MobiDB-lite"/>
    </source>
</evidence>
<organism evidence="4 5">
    <name type="scientific">Porphyridium purpureum</name>
    <name type="common">Red alga</name>
    <name type="synonym">Porphyridium cruentum</name>
    <dbReference type="NCBI Taxonomy" id="35688"/>
    <lineage>
        <taxon>Eukaryota</taxon>
        <taxon>Rhodophyta</taxon>
        <taxon>Bangiophyceae</taxon>
        <taxon>Porphyridiales</taxon>
        <taxon>Porphyridiaceae</taxon>
        <taxon>Porphyridium</taxon>
    </lineage>
</organism>
<feature type="region of interest" description="Disordered" evidence="3">
    <location>
        <begin position="1"/>
        <end position="23"/>
    </location>
</feature>
<evidence type="ECO:0000313" key="4">
    <source>
        <dbReference type="EMBL" id="KAA8496607.1"/>
    </source>
</evidence>
<dbReference type="OrthoDB" id="124041at2759"/>
<dbReference type="GO" id="GO:0006364">
    <property type="term" value="P:rRNA processing"/>
    <property type="evidence" value="ECO:0007669"/>
    <property type="project" value="TreeGrafter"/>
</dbReference>
<dbReference type="InterPro" id="IPR016848">
    <property type="entry name" value="RNase_P/MRP_Rpp29-subunit"/>
</dbReference>
<dbReference type="InterPro" id="IPR023534">
    <property type="entry name" value="Rof/RNase_P-like"/>
</dbReference>
<dbReference type="Pfam" id="PF01868">
    <property type="entry name" value="RNase_P-MRP_p29"/>
    <property type="match status" value="1"/>
</dbReference>
<feature type="compositionally biased region" description="Basic and acidic residues" evidence="3">
    <location>
        <begin position="236"/>
        <end position="246"/>
    </location>
</feature>
<dbReference type="SUPFAM" id="SSF101744">
    <property type="entry name" value="Rof/RNase P subunit-like"/>
    <property type="match status" value="1"/>
</dbReference>
<gene>
    <name evidence="4" type="ORF">FVE85_0336</name>
</gene>
<comment type="similarity">
    <text evidence="2">Belongs to the eukaryotic/archaeal RNase P protein component 1 family.</text>
</comment>
<dbReference type="GO" id="GO:0033204">
    <property type="term" value="F:ribonuclease P RNA binding"/>
    <property type="evidence" value="ECO:0007669"/>
    <property type="project" value="InterPro"/>
</dbReference>
<proteinExistence type="inferred from homology"/>
<dbReference type="SMART" id="SM00538">
    <property type="entry name" value="POP4"/>
    <property type="match status" value="1"/>
</dbReference>
<reference evidence="5" key="1">
    <citation type="journal article" date="2019" name="Nat. Commun.">
        <title>Expansion of phycobilisome linker gene families in mesophilic red algae.</title>
        <authorList>
            <person name="Lee J."/>
            <person name="Kim D."/>
            <person name="Bhattacharya D."/>
            <person name="Yoon H.S."/>
        </authorList>
    </citation>
    <scope>NUCLEOTIDE SEQUENCE [LARGE SCALE GENOMIC DNA]</scope>
    <source>
        <strain evidence="5">CCMP 1328</strain>
    </source>
</reference>
<name>A0A5J4Z1Q6_PORPP</name>
<evidence type="ECO:0000256" key="1">
    <source>
        <dbReference type="ARBA" id="ARBA00004123"/>
    </source>
</evidence>
<comment type="subcellular location">
    <subcellularLocation>
        <location evidence="1">Nucleus</location>
    </subcellularLocation>
</comment>
<accession>A0A5J4Z1Q6</accession>
<dbReference type="InterPro" id="IPR036980">
    <property type="entry name" value="RNase_P/MRP_Rpp29_sf"/>
</dbReference>